<comment type="caution">
    <text evidence="2">The sequence shown here is derived from an EMBL/GenBank/DDBJ whole genome shotgun (WGS) entry which is preliminary data.</text>
</comment>
<keyword evidence="3" id="KW-1185">Reference proteome</keyword>
<name>A0A1Q9EXS2_SYMMI</name>
<sequence length="249" mass="27455">MNRPPGIRQILRQPGVPWWQQEEEHKELHDFRKLAEKKVNQLFSAIVEQRNAKSLEKVLEGTVAKDADVGEGSTMCLWYDSKCAGEASSQPHCRVPKFRQNHFRTFLHATLGGRKLPQLDQKMLVCLSDGFSPSLGNSATTAFVLEDGTSVPKNRILFHNIYDAASLSAPTPTVAEGSRAHYPVPVVFIKDLSDHKKAKTPGCPRRTLLASTDVAQNDWRSEGPRPLKRPRPTAAPVSAEATSALIVGG</sequence>
<evidence type="ECO:0000256" key="1">
    <source>
        <dbReference type="SAM" id="MobiDB-lite"/>
    </source>
</evidence>
<protein>
    <submittedName>
        <fullName evidence="2">Uncharacterized protein</fullName>
    </submittedName>
</protein>
<reference evidence="2 3" key="1">
    <citation type="submission" date="2016-02" db="EMBL/GenBank/DDBJ databases">
        <title>Genome analysis of coral dinoflagellate symbionts highlights evolutionary adaptations to a symbiotic lifestyle.</title>
        <authorList>
            <person name="Aranda M."/>
            <person name="Li Y."/>
            <person name="Liew Y.J."/>
            <person name="Baumgarten S."/>
            <person name="Simakov O."/>
            <person name="Wilson M."/>
            <person name="Piel J."/>
            <person name="Ashoor H."/>
            <person name="Bougouffa S."/>
            <person name="Bajic V.B."/>
            <person name="Ryu T."/>
            <person name="Ravasi T."/>
            <person name="Bayer T."/>
            <person name="Micklem G."/>
            <person name="Kim H."/>
            <person name="Bhak J."/>
            <person name="Lajeunesse T.C."/>
            <person name="Voolstra C.R."/>
        </authorList>
    </citation>
    <scope>NUCLEOTIDE SEQUENCE [LARGE SCALE GENOMIC DNA]</scope>
    <source>
        <strain evidence="2 3">CCMP2467</strain>
    </source>
</reference>
<feature type="region of interest" description="Disordered" evidence="1">
    <location>
        <begin position="212"/>
        <end position="249"/>
    </location>
</feature>
<evidence type="ECO:0000313" key="2">
    <source>
        <dbReference type="EMBL" id="OLQ12246.1"/>
    </source>
</evidence>
<organism evidence="2 3">
    <name type="scientific">Symbiodinium microadriaticum</name>
    <name type="common">Dinoflagellate</name>
    <name type="synonym">Zooxanthella microadriatica</name>
    <dbReference type="NCBI Taxonomy" id="2951"/>
    <lineage>
        <taxon>Eukaryota</taxon>
        <taxon>Sar</taxon>
        <taxon>Alveolata</taxon>
        <taxon>Dinophyceae</taxon>
        <taxon>Suessiales</taxon>
        <taxon>Symbiodiniaceae</taxon>
        <taxon>Symbiodinium</taxon>
    </lineage>
</organism>
<evidence type="ECO:0000313" key="3">
    <source>
        <dbReference type="Proteomes" id="UP000186817"/>
    </source>
</evidence>
<dbReference type="EMBL" id="LSRX01000046">
    <property type="protein sequence ID" value="OLQ12246.1"/>
    <property type="molecule type" value="Genomic_DNA"/>
</dbReference>
<gene>
    <name evidence="2" type="ORF">AK812_SmicGene3862</name>
</gene>
<proteinExistence type="predicted"/>
<dbReference type="Proteomes" id="UP000186817">
    <property type="component" value="Unassembled WGS sequence"/>
</dbReference>
<accession>A0A1Q9EXS2</accession>
<dbReference type="OrthoDB" id="408437at2759"/>
<dbReference type="AlphaFoldDB" id="A0A1Q9EXS2"/>